<sequence>MKRSIKLISTLLVLSLPIAAQAACDRYPNAVNNVSFPATISVADSLPVGALITSRPFGGNFPIVIMNCSGTTWNTSIGRYTSHISLPGINGVYITNVPGIGMRVSGHFQGGAKHVFSLQSSNTPLAPGAHIHNVVDMQAEFYKIGPVQSGTIPAGNLWDNKYSGNNVQRILLNNSVNFVNPATTCDLAAGDVNRTITLPDVQVSAFNSDVYSGVRDFDLTANCAKASNVTFRISGTPAPGNALLFANTGSAGGVALWMYSRINGVPATISNGGTRTLVVSGNRAVLPLSAAYHKNGTVSQGTLVSTATVNITYN</sequence>
<evidence type="ECO:0000259" key="6">
    <source>
        <dbReference type="Pfam" id="PF00419"/>
    </source>
</evidence>
<dbReference type="EMBL" id="QUZU01000010">
    <property type="protein sequence ID" value="TFY89818.1"/>
    <property type="molecule type" value="Genomic_DNA"/>
</dbReference>
<dbReference type="GO" id="GO:0009289">
    <property type="term" value="C:pilus"/>
    <property type="evidence" value="ECO:0007669"/>
    <property type="project" value="UniProtKB-SubCell"/>
</dbReference>
<dbReference type="Gene3D" id="2.60.40.1090">
    <property type="entry name" value="Fimbrial-type adhesion domain"/>
    <property type="match status" value="1"/>
</dbReference>
<evidence type="ECO:0000313" key="8">
    <source>
        <dbReference type="EMBL" id="TFY89818.1"/>
    </source>
</evidence>
<dbReference type="Gene3D" id="2.60.40.3310">
    <property type="match status" value="1"/>
</dbReference>
<dbReference type="InterPro" id="IPR054160">
    <property type="entry name" value="MrkD_recept-bd"/>
</dbReference>
<dbReference type="InterPro" id="IPR050263">
    <property type="entry name" value="Bact_Fimbrial_Adh_Pro"/>
</dbReference>
<keyword evidence="4" id="KW-0281">Fimbrium</keyword>
<evidence type="ECO:0000313" key="9">
    <source>
        <dbReference type="Proteomes" id="UP000297391"/>
    </source>
</evidence>
<comment type="caution">
    <text evidence="8">The sequence shown here is derived from an EMBL/GenBank/DDBJ whole genome shotgun (WGS) entry which is preliminary data.</text>
</comment>
<evidence type="ECO:0000259" key="7">
    <source>
        <dbReference type="Pfam" id="PF22003"/>
    </source>
</evidence>
<comment type="subcellular location">
    <subcellularLocation>
        <location evidence="1">Fimbrium</location>
    </subcellularLocation>
</comment>
<dbReference type="AlphaFoldDB" id="A0A4Z0AV75"/>
<dbReference type="Pfam" id="PF22003">
    <property type="entry name" value="MrkDrd"/>
    <property type="match status" value="1"/>
</dbReference>
<dbReference type="SUPFAM" id="SSF49401">
    <property type="entry name" value="Bacterial adhesins"/>
    <property type="match status" value="1"/>
</dbReference>
<dbReference type="RefSeq" id="WP_135289171.1">
    <property type="nucleotide sequence ID" value="NZ_QUZU01000010.1"/>
</dbReference>
<dbReference type="PANTHER" id="PTHR33420:SF3">
    <property type="entry name" value="FIMBRIAL SUBUNIT ELFA"/>
    <property type="match status" value="1"/>
</dbReference>
<dbReference type="Proteomes" id="UP000297391">
    <property type="component" value="Unassembled WGS sequence"/>
</dbReference>
<comment type="similarity">
    <text evidence="2">Belongs to the fimbrial protein family.</text>
</comment>
<reference evidence="8 9" key="1">
    <citation type="journal article" date="2019" name="Syst. Appl. Microbiol.">
        <title>New species of pathogenic Pseudomonas isolated from citrus in Tunisia: Proposal of Pseudomonas kairouanensis sp. nov. and Pseudomonas nabeulensis sp. nov.</title>
        <authorList>
            <person name="Oueslati M."/>
            <person name="Mulet M."/>
            <person name="Gomila M."/>
            <person name="Berge O."/>
            <person name="Hajlaoui M.R."/>
            <person name="Lalucat J."/>
            <person name="Sadfi-Zouaoui N."/>
            <person name="Garcia-Valdes E."/>
        </authorList>
    </citation>
    <scope>NUCLEOTIDE SEQUENCE [LARGE SCALE GENOMIC DNA]</scope>
    <source>
        <strain evidence="8 9">KC12</strain>
    </source>
</reference>
<dbReference type="InterPro" id="IPR000259">
    <property type="entry name" value="Adhesion_dom_fimbrial"/>
</dbReference>
<feature type="domain" description="MrkD-like receptor binding" evidence="7">
    <location>
        <begin position="40"/>
        <end position="151"/>
    </location>
</feature>
<organism evidence="8 9">
    <name type="scientific">Pseudomonas kairouanensis</name>
    <dbReference type="NCBI Taxonomy" id="2293832"/>
    <lineage>
        <taxon>Bacteria</taxon>
        <taxon>Pseudomonadati</taxon>
        <taxon>Pseudomonadota</taxon>
        <taxon>Gammaproteobacteria</taxon>
        <taxon>Pseudomonadales</taxon>
        <taxon>Pseudomonadaceae</taxon>
        <taxon>Pseudomonas</taxon>
    </lineage>
</organism>
<evidence type="ECO:0000256" key="2">
    <source>
        <dbReference type="ARBA" id="ARBA00006671"/>
    </source>
</evidence>
<evidence type="ECO:0000256" key="4">
    <source>
        <dbReference type="ARBA" id="ARBA00023263"/>
    </source>
</evidence>
<keyword evidence="3 5" id="KW-0732">Signal</keyword>
<dbReference type="PANTHER" id="PTHR33420">
    <property type="entry name" value="FIMBRIAL SUBUNIT ELFA-RELATED"/>
    <property type="match status" value="1"/>
</dbReference>
<dbReference type="OrthoDB" id="7010164at2"/>
<feature type="chain" id="PRO_5021291637" evidence="5">
    <location>
        <begin position="23"/>
        <end position="314"/>
    </location>
</feature>
<protein>
    <submittedName>
        <fullName evidence="8">Fimbrial protein</fullName>
    </submittedName>
</protein>
<dbReference type="InterPro" id="IPR008966">
    <property type="entry name" value="Adhesion_dom_sf"/>
</dbReference>
<proteinExistence type="inferred from homology"/>
<dbReference type="InterPro" id="IPR036937">
    <property type="entry name" value="Adhesion_dom_fimbrial_sf"/>
</dbReference>
<evidence type="ECO:0000256" key="3">
    <source>
        <dbReference type="ARBA" id="ARBA00022729"/>
    </source>
</evidence>
<keyword evidence="9" id="KW-1185">Reference proteome</keyword>
<evidence type="ECO:0000256" key="5">
    <source>
        <dbReference type="SAM" id="SignalP"/>
    </source>
</evidence>
<feature type="signal peptide" evidence="5">
    <location>
        <begin position="1"/>
        <end position="22"/>
    </location>
</feature>
<feature type="domain" description="Fimbrial-type adhesion" evidence="6">
    <location>
        <begin position="180"/>
        <end position="313"/>
    </location>
</feature>
<accession>A0A4Z0AV75</accession>
<dbReference type="Pfam" id="PF00419">
    <property type="entry name" value="Fimbrial"/>
    <property type="match status" value="1"/>
</dbReference>
<gene>
    <name evidence="8" type="ORF">DYL59_10800</name>
</gene>
<evidence type="ECO:0000256" key="1">
    <source>
        <dbReference type="ARBA" id="ARBA00004561"/>
    </source>
</evidence>
<name>A0A4Z0AV75_9PSED</name>
<dbReference type="GO" id="GO:0043709">
    <property type="term" value="P:cell adhesion involved in single-species biofilm formation"/>
    <property type="evidence" value="ECO:0007669"/>
    <property type="project" value="TreeGrafter"/>
</dbReference>